<evidence type="ECO:0000313" key="1">
    <source>
        <dbReference type="EMBL" id="CAG8813937.1"/>
    </source>
</evidence>
<accession>A0ABN7W3C3</accession>
<comment type="caution">
    <text evidence="1">The sequence shown here is derived from an EMBL/GenBank/DDBJ whole genome shotgun (WGS) entry which is preliminary data.</text>
</comment>
<feature type="non-terminal residue" evidence="1">
    <location>
        <position position="1"/>
    </location>
</feature>
<protein>
    <submittedName>
        <fullName evidence="1">16944_t:CDS:1</fullName>
    </submittedName>
</protein>
<proteinExistence type="predicted"/>
<dbReference type="Proteomes" id="UP000789901">
    <property type="component" value="Unassembled WGS sequence"/>
</dbReference>
<keyword evidence="2" id="KW-1185">Reference proteome</keyword>
<reference evidence="1 2" key="1">
    <citation type="submission" date="2021-06" db="EMBL/GenBank/DDBJ databases">
        <authorList>
            <person name="Kallberg Y."/>
            <person name="Tangrot J."/>
            <person name="Rosling A."/>
        </authorList>
    </citation>
    <scope>NUCLEOTIDE SEQUENCE [LARGE SCALE GENOMIC DNA]</scope>
    <source>
        <strain evidence="1 2">120-4 pot B 10/14</strain>
    </source>
</reference>
<organism evidence="1 2">
    <name type="scientific">Gigaspora margarita</name>
    <dbReference type="NCBI Taxonomy" id="4874"/>
    <lineage>
        <taxon>Eukaryota</taxon>
        <taxon>Fungi</taxon>
        <taxon>Fungi incertae sedis</taxon>
        <taxon>Mucoromycota</taxon>
        <taxon>Glomeromycotina</taxon>
        <taxon>Glomeromycetes</taxon>
        <taxon>Diversisporales</taxon>
        <taxon>Gigasporaceae</taxon>
        <taxon>Gigaspora</taxon>
    </lineage>
</organism>
<dbReference type="EMBL" id="CAJVQB010029348">
    <property type="protein sequence ID" value="CAG8813937.1"/>
    <property type="molecule type" value="Genomic_DNA"/>
</dbReference>
<name>A0ABN7W3C3_GIGMA</name>
<gene>
    <name evidence="1" type="ORF">GMARGA_LOCUS25915</name>
</gene>
<evidence type="ECO:0000313" key="2">
    <source>
        <dbReference type="Proteomes" id="UP000789901"/>
    </source>
</evidence>
<sequence length="58" mass="6757">INHSNVPRVTCNGAESFMITWITNYMLQYNGHEVLSLENQKQQSMKVPLEYLTVEVEQ</sequence>